<dbReference type="PANTHER" id="PTHR30055:SF220">
    <property type="entry name" value="TETR-FAMILY REGULATORY PROTEIN"/>
    <property type="match status" value="1"/>
</dbReference>
<evidence type="ECO:0000256" key="4">
    <source>
        <dbReference type="PROSITE-ProRule" id="PRU00335"/>
    </source>
</evidence>
<dbReference type="PANTHER" id="PTHR30055">
    <property type="entry name" value="HTH-TYPE TRANSCRIPTIONAL REGULATOR RUTR"/>
    <property type="match status" value="1"/>
</dbReference>
<dbReference type="Gene3D" id="1.10.357.10">
    <property type="entry name" value="Tetracycline Repressor, domain 2"/>
    <property type="match status" value="1"/>
</dbReference>
<feature type="DNA-binding region" description="H-T-H motif" evidence="4">
    <location>
        <begin position="33"/>
        <end position="52"/>
    </location>
</feature>
<evidence type="ECO:0000256" key="2">
    <source>
        <dbReference type="ARBA" id="ARBA00023125"/>
    </source>
</evidence>
<name>A0ABU6ADR7_9PSEU</name>
<keyword evidence="3" id="KW-0804">Transcription</keyword>
<accession>A0ABU6ADR7</accession>
<dbReference type="Proteomes" id="UP001327093">
    <property type="component" value="Unassembled WGS sequence"/>
</dbReference>
<gene>
    <name evidence="7" type="ORF">R4I43_20005</name>
</gene>
<dbReference type="InterPro" id="IPR050109">
    <property type="entry name" value="HTH-type_TetR-like_transc_reg"/>
</dbReference>
<feature type="domain" description="HTH tetR-type" evidence="6">
    <location>
        <begin position="12"/>
        <end position="70"/>
    </location>
</feature>
<dbReference type="InterPro" id="IPR036271">
    <property type="entry name" value="Tet_transcr_reg_TetR-rel_C_sf"/>
</dbReference>
<dbReference type="InterPro" id="IPR009057">
    <property type="entry name" value="Homeodomain-like_sf"/>
</dbReference>
<organism evidence="7 8">
    <name type="scientific">Saccharopolyspora mangrovi</name>
    <dbReference type="NCBI Taxonomy" id="3082379"/>
    <lineage>
        <taxon>Bacteria</taxon>
        <taxon>Bacillati</taxon>
        <taxon>Actinomycetota</taxon>
        <taxon>Actinomycetes</taxon>
        <taxon>Pseudonocardiales</taxon>
        <taxon>Pseudonocardiaceae</taxon>
        <taxon>Saccharopolyspora</taxon>
    </lineage>
</organism>
<keyword evidence="8" id="KW-1185">Reference proteome</keyword>
<dbReference type="PROSITE" id="PS50977">
    <property type="entry name" value="HTH_TETR_2"/>
    <property type="match status" value="1"/>
</dbReference>
<evidence type="ECO:0000256" key="1">
    <source>
        <dbReference type="ARBA" id="ARBA00023015"/>
    </source>
</evidence>
<feature type="region of interest" description="Disordered" evidence="5">
    <location>
        <begin position="190"/>
        <end position="214"/>
    </location>
</feature>
<keyword evidence="1" id="KW-0805">Transcription regulation</keyword>
<evidence type="ECO:0000256" key="3">
    <source>
        <dbReference type="ARBA" id="ARBA00023163"/>
    </source>
</evidence>
<dbReference type="RefSeq" id="WP_324267182.1">
    <property type="nucleotide sequence ID" value="NZ_JAWLNX010000014.1"/>
</dbReference>
<keyword evidence="2 4" id="KW-0238">DNA-binding</keyword>
<dbReference type="InterPro" id="IPR025996">
    <property type="entry name" value="MT1864/Rv1816-like_C"/>
</dbReference>
<sequence>MSTSAKGGYHHGDLRAALLSTAMRMLESGETFSLRAIARNAGVSPTAPYRHFPDRNALESALAVQGFGDLEHDLTDGRDLPTSVADLAEFGVTYVDFAMRRPALFRLMFGNPCDNSDDERVRAANALHELLEQALANVVPESDTTALACAGWSLAHGLAFLHLDGKLPADSPEEVADRVRSAFLAMTDIPKERAPRLKPPAARHPGQRRRGTDR</sequence>
<dbReference type="InterPro" id="IPR001647">
    <property type="entry name" value="HTH_TetR"/>
</dbReference>
<evidence type="ECO:0000256" key="5">
    <source>
        <dbReference type="SAM" id="MobiDB-lite"/>
    </source>
</evidence>
<dbReference type="SUPFAM" id="SSF48498">
    <property type="entry name" value="Tetracyclin repressor-like, C-terminal domain"/>
    <property type="match status" value="1"/>
</dbReference>
<dbReference type="Pfam" id="PF13305">
    <property type="entry name" value="TetR_C_33"/>
    <property type="match status" value="1"/>
</dbReference>
<dbReference type="SUPFAM" id="SSF46689">
    <property type="entry name" value="Homeodomain-like"/>
    <property type="match status" value="1"/>
</dbReference>
<protein>
    <submittedName>
        <fullName evidence="7">TetR/AcrR family transcriptional regulator</fullName>
    </submittedName>
</protein>
<dbReference type="EMBL" id="JAWLNX010000014">
    <property type="protein sequence ID" value="MEB3369696.1"/>
    <property type="molecule type" value="Genomic_DNA"/>
</dbReference>
<evidence type="ECO:0000313" key="7">
    <source>
        <dbReference type="EMBL" id="MEB3369696.1"/>
    </source>
</evidence>
<reference evidence="7 8" key="1">
    <citation type="submission" date="2023-10" db="EMBL/GenBank/DDBJ databases">
        <title>Saccharopolyspora sp. nov., isolated from mangrove soil.</title>
        <authorList>
            <person name="Lu Y."/>
            <person name="Liu W."/>
        </authorList>
    </citation>
    <scope>NUCLEOTIDE SEQUENCE [LARGE SCALE GENOMIC DNA]</scope>
    <source>
        <strain evidence="7 8">S2-29</strain>
    </source>
</reference>
<evidence type="ECO:0000259" key="6">
    <source>
        <dbReference type="PROSITE" id="PS50977"/>
    </source>
</evidence>
<comment type="caution">
    <text evidence="7">The sequence shown here is derived from an EMBL/GenBank/DDBJ whole genome shotgun (WGS) entry which is preliminary data.</text>
</comment>
<proteinExistence type="predicted"/>
<evidence type="ECO:0000313" key="8">
    <source>
        <dbReference type="Proteomes" id="UP001327093"/>
    </source>
</evidence>
<feature type="compositionally biased region" description="Basic residues" evidence="5">
    <location>
        <begin position="205"/>
        <end position="214"/>
    </location>
</feature>